<name>A0AAW9RJ34_9HYPH</name>
<sequence length="69" mass="7604">MRRFVGLGGLTVFVLIYVAIAMVVGANHILQLPGIVQLVYFAVAGFAWTIPAMWIIKWMRRGPQSDTAA</sequence>
<feature type="transmembrane region" description="Helical" evidence="1">
    <location>
        <begin position="35"/>
        <end position="56"/>
    </location>
</feature>
<evidence type="ECO:0000313" key="3">
    <source>
        <dbReference type="Proteomes" id="UP001378188"/>
    </source>
</evidence>
<protein>
    <submittedName>
        <fullName evidence="2">DUF2842 domain-containing protein</fullName>
    </submittedName>
</protein>
<dbReference type="Pfam" id="PF11003">
    <property type="entry name" value="DUF2842"/>
    <property type="match status" value="1"/>
</dbReference>
<dbReference type="InterPro" id="IPR021265">
    <property type="entry name" value="DUF2842"/>
</dbReference>
<comment type="caution">
    <text evidence="2">The sequence shown here is derived from an EMBL/GenBank/DDBJ whole genome shotgun (WGS) entry which is preliminary data.</text>
</comment>
<dbReference type="Proteomes" id="UP001378188">
    <property type="component" value="Unassembled WGS sequence"/>
</dbReference>
<keyword evidence="1" id="KW-0472">Membrane</keyword>
<reference evidence="2 3" key="1">
    <citation type="submission" date="2024-02" db="EMBL/GenBank/DDBJ databases">
        <title>Genome analysis and characterization of Microbaculum marinisediminis sp. nov., isolated from marine sediment.</title>
        <authorList>
            <person name="Du Z.-J."/>
            <person name="Ye Y.-Q."/>
            <person name="Zhang Z.-R."/>
            <person name="Yuan S.-M."/>
            <person name="Zhang X.-Y."/>
        </authorList>
    </citation>
    <scope>NUCLEOTIDE SEQUENCE [LARGE SCALE GENOMIC DNA]</scope>
    <source>
        <strain evidence="2 3">SDUM1044001</strain>
    </source>
</reference>
<evidence type="ECO:0000313" key="2">
    <source>
        <dbReference type="EMBL" id="MEJ8573732.1"/>
    </source>
</evidence>
<dbReference type="RefSeq" id="WP_340331430.1">
    <property type="nucleotide sequence ID" value="NZ_JAZHOF010000008.1"/>
</dbReference>
<keyword evidence="3" id="KW-1185">Reference proteome</keyword>
<proteinExistence type="predicted"/>
<dbReference type="AlphaFoldDB" id="A0AAW9RJ34"/>
<organism evidence="2 3">
    <name type="scientific">Microbaculum marinum</name>
    <dbReference type="NCBI Taxonomy" id="1764581"/>
    <lineage>
        <taxon>Bacteria</taxon>
        <taxon>Pseudomonadati</taxon>
        <taxon>Pseudomonadota</taxon>
        <taxon>Alphaproteobacteria</taxon>
        <taxon>Hyphomicrobiales</taxon>
        <taxon>Tepidamorphaceae</taxon>
        <taxon>Microbaculum</taxon>
    </lineage>
</organism>
<feature type="transmembrane region" description="Helical" evidence="1">
    <location>
        <begin position="7"/>
        <end position="29"/>
    </location>
</feature>
<keyword evidence="1" id="KW-0812">Transmembrane</keyword>
<accession>A0AAW9RJ34</accession>
<gene>
    <name evidence="2" type="ORF">V3328_19735</name>
</gene>
<keyword evidence="1" id="KW-1133">Transmembrane helix</keyword>
<dbReference type="EMBL" id="JAZHOF010000008">
    <property type="protein sequence ID" value="MEJ8573732.1"/>
    <property type="molecule type" value="Genomic_DNA"/>
</dbReference>
<evidence type="ECO:0000256" key="1">
    <source>
        <dbReference type="SAM" id="Phobius"/>
    </source>
</evidence>